<dbReference type="PROSITE" id="PS50920">
    <property type="entry name" value="SOLCAR"/>
    <property type="match status" value="3"/>
</dbReference>
<dbReference type="GO" id="GO:0016020">
    <property type="term" value="C:membrane"/>
    <property type="evidence" value="ECO:0007669"/>
    <property type="project" value="UniProtKB-SubCell"/>
</dbReference>
<dbReference type="Gene3D" id="1.50.40.10">
    <property type="entry name" value="Mitochondrial carrier domain"/>
    <property type="match status" value="1"/>
</dbReference>
<evidence type="ECO:0000259" key="9">
    <source>
        <dbReference type="PROSITE" id="PS50280"/>
    </source>
</evidence>
<protein>
    <recommendedName>
        <fullName evidence="9">SET domain-containing protein</fullName>
    </recommendedName>
</protein>
<keyword evidence="5" id="KW-0677">Repeat</keyword>
<dbReference type="AlphaFoldDB" id="A0AA36I1I0"/>
<organism evidence="10 11">
    <name type="scientific">Effrenium voratum</name>
    <dbReference type="NCBI Taxonomy" id="2562239"/>
    <lineage>
        <taxon>Eukaryota</taxon>
        <taxon>Sar</taxon>
        <taxon>Alveolata</taxon>
        <taxon>Dinophyceae</taxon>
        <taxon>Suessiales</taxon>
        <taxon>Symbiodiniaceae</taxon>
        <taxon>Effrenium</taxon>
    </lineage>
</organism>
<dbReference type="PANTHER" id="PTHR45618">
    <property type="entry name" value="MITOCHONDRIAL DICARBOXYLATE CARRIER-RELATED"/>
    <property type="match status" value="1"/>
</dbReference>
<gene>
    <name evidence="10" type="ORF">EVOR1521_LOCUS7515</name>
</gene>
<dbReference type="CDD" id="cd20071">
    <property type="entry name" value="SET_SMYD"/>
    <property type="match status" value="1"/>
</dbReference>
<dbReference type="Proteomes" id="UP001178507">
    <property type="component" value="Unassembled WGS sequence"/>
</dbReference>
<sequence length="726" mass="78279">MAFAALRRLGQSLLGTDAPLQKVQAHLLADEAPAAWQAAVELLEPPCSVEGLASAAVAAAACDHWEEAARILQGAQHPEVRGNDEERQSCRALLGRVEELRAQQRGERGLLCGPLWRPEPPTELPLPNWGWAKALPQVAEYVGPVEVRWMNEGIGERGLFTSRPVKAGELLLVSRPIASAERNGAPLIAELRRKCRGPKLRAVSGRAKKRLQCLAGGGGAALSPEVVTEALFNCTDTLASVPQGQASEGDLNLTEILNHNVFTVDPGFAALYGLPSMLNHSCDGRGASAMKLVLVFFDKAMIFTATRDLEAGEELCHRYFDVEGSLADRQGESRKWGFACACRRCSFEAQQLPGTPIGAAVDSALAEFRGELRFEMRALSAALEAKDAEVLKKRRHLRAANVSVGLVSPKATECKNGQTLQASRKPLINALVASDRMALDVLAAGSGAAITDSIFNPLAMITVRQQVDWERRMYHGLLPSLRRVLAEEGLLGLWAPGLVATWLRAFSQTGLRIGLYPRIKRLYHGESPDSLAAKIGAGATTGSMAAAMANPADLVRVRLQADAGRIVEGCYVSGLRAGHEPRYAHTFKAFEEIFRKEGVIGLWNGVQANVARAALLSAGQLSTYDQTKQVALQAGWVDGPRLHLASSCLSGFVAQVACMPADVVKTRMQTATSEGAASSALKILREGPRGFYRGFVPAASRQVPVMAVQMPIVEYIRKHIFGLEYL</sequence>
<evidence type="ECO:0000256" key="7">
    <source>
        <dbReference type="ARBA" id="ARBA00023136"/>
    </source>
</evidence>
<dbReference type="InterPro" id="IPR046341">
    <property type="entry name" value="SET_dom_sf"/>
</dbReference>
<evidence type="ECO:0000256" key="8">
    <source>
        <dbReference type="PROSITE-ProRule" id="PRU00282"/>
    </source>
</evidence>
<dbReference type="EMBL" id="CAUJNA010000606">
    <property type="protein sequence ID" value="CAJ1379204.1"/>
    <property type="molecule type" value="Genomic_DNA"/>
</dbReference>
<evidence type="ECO:0000256" key="5">
    <source>
        <dbReference type="ARBA" id="ARBA00022737"/>
    </source>
</evidence>
<dbReference type="Pfam" id="PF00153">
    <property type="entry name" value="Mito_carr"/>
    <property type="match status" value="3"/>
</dbReference>
<keyword evidence="3" id="KW-0813">Transport</keyword>
<keyword evidence="4 8" id="KW-0812">Transmembrane</keyword>
<evidence type="ECO:0000256" key="4">
    <source>
        <dbReference type="ARBA" id="ARBA00022692"/>
    </source>
</evidence>
<keyword evidence="7 8" id="KW-0472">Membrane</keyword>
<evidence type="ECO:0000256" key="6">
    <source>
        <dbReference type="ARBA" id="ARBA00022989"/>
    </source>
</evidence>
<dbReference type="InterPro" id="IPR050391">
    <property type="entry name" value="Mito_Metabolite_Transporter"/>
</dbReference>
<dbReference type="SUPFAM" id="SSF82199">
    <property type="entry name" value="SET domain"/>
    <property type="match status" value="1"/>
</dbReference>
<proteinExistence type="inferred from homology"/>
<feature type="repeat" description="Solcar" evidence="8">
    <location>
        <begin position="529"/>
        <end position="630"/>
    </location>
</feature>
<evidence type="ECO:0000313" key="11">
    <source>
        <dbReference type="Proteomes" id="UP001178507"/>
    </source>
</evidence>
<keyword evidence="11" id="KW-1185">Reference proteome</keyword>
<dbReference type="InterPro" id="IPR001214">
    <property type="entry name" value="SET_dom"/>
</dbReference>
<dbReference type="Gene3D" id="2.170.270.10">
    <property type="entry name" value="SET domain"/>
    <property type="match status" value="1"/>
</dbReference>
<evidence type="ECO:0000256" key="3">
    <source>
        <dbReference type="ARBA" id="ARBA00022448"/>
    </source>
</evidence>
<dbReference type="Pfam" id="PF00856">
    <property type="entry name" value="SET"/>
    <property type="match status" value="1"/>
</dbReference>
<evidence type="ECO:0000256" key="1">
    <source>
        <dbReference type="ARBA" id="ARBA00004141"/>
    </source>
</evidence>
<evidence type="ECO:0000256" key="2">
    <source>
        <dbReference type="ARBA" id="ARBA00006375"/>
    </source>
</evidence>
<feature type="domain" description="SET" evidence="9">
    <location>
        <begin position="143"/>
        <end position="320"/>
    </location>
</feature>
<accession>A0AA36I1I0</accession>
<comment type="subcellular location">
    <subcellularLocation>
        <location evidence="1">Membrane</location>
        <topology evidence="1">Multi-pass membrane protein</topology>
    </subcellularLocation>
</comment>
<dbReference type="InterPro" id="IPR023395">
    <property type="entry name" value="MCP_dom_sf"/>
</dbReference>
<name>A0AA36I1I0_9DINO</name>
<dbReference type="SUPFAM" id="SSF103506">
    <property type="entry name" value="Mitochondrial carrier"/>
    <property type="match status" value="1"/>
</dbReference>
<reference evidence="10" key="1">
    <citation type="submission" date="2023-08" db="EMBL/GenBank/DDBJ databases">
        <authorList>
            <person name="Chen Y."/>
            <person name="Shah S."/>
            <person name="Dougan E. K."/>
            <person name="Thang M."/>
            <person name="Chan C."/>
        </authorList>
    </citation>
    <scope>NUCLEOTIDE SEQUENCE</scope>
</reference>
<feature type="repeat" description="Solcar" evidence="8">
    <location>
        <begin position="435"/>
        <end position="522"/>
    </location>
</feature>
<comment type="similarity">
    <text evidence="2">Belongs to the mitochondrial carrier (TC 2.A.29) family.</text>
</comment>
<dbReference type="PROSITE" id="PS50280">
    <property type="entry name" value="SET"/>
    <property type="match status" value="1"/>
</dbReference>
<evidence type="ECO:0000313" key="10">
    <source>
        <dbReference type="EMBL" id="CAJ1379204.1"/>
    </source>
</evidence>
<comment type="caution">
    <text evidence="10">The sequence shown here is derived from an EMBL/GenBank/DDBJ whole genome shotgun (WGS) entry which is preliminary data.</text>
</comment>
<keyword evidence="6" id="KW-1133">Transmembrane helix</keyword>
<feature type="repeat" description="Solcar" evidence="8">
    <location>
        <begin position="638"/>
        <end position="719"/>
    </location>
</feature>
<dbReference type="InterPro" id="IPR018108">
    <property type="entry name" value="MCP_transmembrane"/>
</dbReference>